<dbReference type="Gramene" id="Pp3c12_26150V3.1">
    <property type="protein sequence ID" value="Pp3c12_26150V3.1"/>
    <property type="gene ID" value="Pp3c12_26150"/>
</dbReference>
<dbReference type="Gene3D" id="3.10.580.10">
    <property type="entry name" value="CBS-domain"/>
    <property type="match status" value="2"/>
</dbReference>
<dbReference type="EMBL" id="ABEU02000012">
    <property type="protein sequence ID" value="PNR44399.1"/>
    <property type="molecule type" value="Genomic_DNA"/>
</dbReference>
<evidence type="ECO:0000256" key="1">
    <source>
        <dbReference type="ARBA" id="ARBA00004141"/>
    </source>
</evidence>
<evidence type="ECO:0000256" key="3">
    <source>
        <dbReference type="ARBA" id="ARBA00022448"/>
    </source>
</evidence>
<evidence type="ECO:0000256" key="9">
    <source>
        <dbReference type="ARBA" id="ARBA00023136"/>
    </source>
</evidence>
<dbReference type="InterPro" id="IPR001807">
    <property type="entry name" value="ClC"/>
</dbReference>
<proteinExistence type="inferred from homology"/>
<evidence type="ECO:0000256" key="7">
    <source>
        <dbReference type="ARBA" id="ARBA00023065"/>
    </source>
</evidence>
<comment type="similarity">
    <text evidence="2 12">Belongs to the chloride channel (TC 2.A.49) family.</text>
</comment>
<gene>
    <name evidence="15" type="ORF">PHYPA_016783</name>
</gene>
<feature type="transmembrane region" description="Helical" evidence="12">
    <location>
        <begin position="447"/>
        <end position="470"/>
    </location>
</feature>
<comment type="subcellular location">
    <subcellularLocation>
        <location evidence="1 12">Membrane</location>
        <topology evidence="1 12">Multi-pass membrane protein</topology>
    </subcellularLocation>
</comment>
<dbReference type="STRING" id="3218.A0A2K1JS88"/>
<sequence length="881" mass="99180">MGGPDFSVGDPLLLELGYQSGDNQEFDVSSDDDVGIESLDYDPIHSVVYEKLHMRQSNRRIYGYTGLTLAKWTITIMIGLLVGLIAFIIESSQEIIITYKKEWTSKLLEHGLGLAFFNYATMGVTLVLLSSCLVIFWAPAAAGGGVTLVMAYLNGNDIPDFFRHRTFFTKIFGTICTVSSGLPIGQEGPMVHIGGAIASELTWMRGQFPIKKHSVWLPQTWFEKCRQFTLQAWAFDFHNDKDRREFISAGAAAGLGASFGAPIGGVLFSMEEASSFWSRKVMWRSLLCTTCTTMGLSWLNKGQFSFLLPGTISFQGLKPEFDLIDLPLFVVTSVLAGVIGAFLNISHDWLAHFRPSSKYRSLRVLEACLVTFTSIAAIFLLSYYFGHCLPLQKGQEDDDYWYRYTCPLPDEESGVHYYNDLASLYFAIPRQTIQQLLALGGTGESPFTIGSLAIYSSSFLLLFILAYGIAAPGMLVHLSEHLWGPFLFSSFHSGQYNRVCMRLWERLLCLVEFFEPLFHWNNAILTTLHFYDYIEAYYISLRMLLMTKVVIIVEGTGGIELLLPVILAIVLSNWVAHHIHTEGAYESDLERIGEVHFLQSEPSQNLHFIAARDIMAPDVICFREITPLAEVVRVLRETSHNGFPIIQQTHGDALDLDGQLVGVMLRHQILLLLEQRAIFEIDSALVGRQVRHGLGFRLPVLTKEQKYLDRLMRVFHHSHHPHRRYLSSRPEAVNETEIVELLPESTLPTVNGGSGTDSVEVHHKYDSVKQSKDSGKEFAVDFRPWMNRAPLTVRAETSARRVYIIFRTLGLRHLCVTDASNRVVGMITRIDLSKADKAVEVDPITPRETDHDNSQSFGVKFPGHQLSPNDRTARDVLFSLP</sequence>
<feature type="transmembrane region" description="Helical" evidence="12">
    <location>
        <begin position="246"/>
        <end position="269"/>
    </location>
</feature>
<evidence type="ECO:0000313" key="17">
    <source>
        <dbReference type="Proteomes" id="UP000006727"/>
    </source>
</evidence>
<reference evidence="15 17" key="2">
    <citation type="journal article" date="2018" name="Plant J.">
        <title>The Physcomitrella patens chromosome-scale assembly reveals moss genome structure and evolution.</title>
        <authorList>
            <person name="Lang D."/>
            <person name="Ullrich K.K."/>
            <person name="Murat F."/>
            <person name="Fuchs J."/>
            <person name="Jenkins J."/>
            <person name="Haas F.B."/>
            <person name="Piednoel M."/>
            <person name="Gundlach H."/>
            <person name="Van Bel M."/>
            <person name="Meyberg R."/>
            <person name="Vives C."/>
            <person name="Morata J."/>
            <person name="Symeonidi A."/>
            <person name="Hiss M."/>
            <person name="Muchero W."/>
            <person name="Kamisugi Y."/>
            <person name="Saleh O."/>
            <person name="Blanc G."/>
            <person name="Decker E.L."/>
            <person name="van Gessel N."/>
            <person name="Grimwood J."/>
            <person name="Hayes R.D."/>
            <person name="Graham S.W."/>
            <person name="Gunter L.E."/>
            <person name="McDaniel S.F."/>
            <person name="Hoernstein S.N.W."/>
            <person name="Larsson A."/>
            <person name="Li F.W."/>
            <person name="Perroud P.F."/>
            <person name="Phillips J."/>
            <person name="Ranjan P."/>
            <person name="Rokshar D.S."/>
            <person name="Rothfels C.J."/>
            <person name="Schneider L."/>
            <person name="Shu S."/>
            <person name="Stevenson D.W."/>
            <person name="Thummler F."/>
            <person name="Tillich M."/>
            <person name="Villarreal Aguilar J.C."/>
            <person name="Widiez T."/>
            <person name="Wong G.K."/>
            <person name="Wymore A."/>
            <person name="Zhang Y."/>
            <person name="Zimmer A.D."/>
            <person name="Quatrano R.S."/>
            <person name="Mayer K.F.X."/>
            <person name="Goodstein D."/>
            <person name="Casacuberta J.M."/>
            <person name="Vandepoele K."/>
            <person name="Reski R."/>
            <person name="Cuming A.C."/>
            <person name="Tuskan G.A."/>
            <person name="Maumus F."/>
            <person name="Salse J."/>
            <person name="Schmutz J."/>
            <person name="Rensing S.A."/>
        </authorList>
    </citation>
    <scope>NUCLEOTIDE SEQUENCE [LARGE SCALE GENOMIC DNA]</scope>
    <source>
        <strain evidence="16 17">cv. Gransden 2004</strain>
    </source>
</reference>
<dbReference type="CDD" id="cd04591">
    <property type="entry name" value="CBS_pair_voltage-gated_CLC_euk_bac"/>
    <property type="match status" value="1"/>
</dbReference>
<dbReference type="InParanoid" id="A0A2K1JS88"/>
<dbReference type="SUPFAM" id="SSF81340">
    <property type="entry name" value="Clc chloride channel"/>
    <property type="match status" value="1"/>
</dbReference>
<dbReference type="PRINTS" id="PR00762">
    <property type="entry name" value="CLCHANNEL"/>
</dbReference>
<evidence type="ECO:0000256" key="4">
    <source>
        <dbReference type="ARBA" id="ARBA00022692"/>
    </source>
</evidence>
<dbReference type="Pfam" id="PF00571">
    <property type="entry name" value="CBS"/>
    <property type="match status" value="2"/>
</dbReference>
<dbReference type="GO" id="GO:0016020">
    <property type="term" value="C:membrane"/>
    <property type="evidence" value="ECO:0007669"/>
    <property type="project" value="UniProtKB-SubCell"/>
</dbReference>
<evidence type="ECO:0000256" key="2">
    <source>
        <dbReference type="ARBA" id="ARBA00009476"/>
    </source>
</evidence>
<feature type="transmembrane region" description="Helical" evidence="12">
    <location>
        <begin position="69"/>
        <end position="89"/>
    </location>
</feature>
<evidence type="ECO:0000256" key="12">
    <source>
        <dbReference type="RuleBase" id="RU361221"/>
    </source>
</evidence>
<reference evidence="16" key="3">
    <citation type="submission" date="2020-12" db="UniProtKB">
        <authorList>
            <consortium name="EnsemblPlants"/>
        </authorList>
    </citation>
    <scope>IDENTIFICATION</scope>
</reference>
<keyword evidence="4 12" id="KW-0812">Transmembrane</keyword>
<reference evidence="15 17" key="1">
    <citation type="journal article" date="2008" name="Science">
        <title>The Physcomitrella genome reveals evolutionary insights into the conquest of land by plants.</title>
        <authorList>
            <person name="Rensing S."/>
            <person name="Lang D."/>
            <person name="Zimmer A."/>
            <person name="Terry A."/>
            <person name="Salamov A."/>
            <person name="Shapiro H."/>
            <person name="Nishiyama T."/>
            <person name="Perroud P.-F."/>
            <person name="Lindquist E."/>
            <person name="Kamisugi Y."/>
            <person name="Tanahashi T."/>
            <person name="Sakakibara K."/>
            <person name="Fujita T."/>
            <person name="Oishi K."/>
            <person name="Shin-I T."/>
            <person name="Kuroki Y."/>
            <person name="Toyoda A."/>
            <person name="Suzuki Y."/>
            <person name="Hashimoto A."/>
            <person name="Yamaguchi K."/>
            <person name="Sugano A."/>
            <person name="Kohara Y."/>
            <person name="Fujiyama A."/>
            <person name="Anterola A."/>
            <person name="Aoki S."/>
            <person name="Ashton N."/>
            <person name="Barbazuk W.B."/>
            <person name="Barker E."/>
            <person name="Bennetzen J."/>
            <person name="Bezanilla M."/>
            <person name="Blankenship R."/>
            <person name="Cho S.H."/>
            <person name="Dutcher S."/>
            <person name="Estelle M."/>
            <person name="Fawcett J.A."/>
            <person name="Gundlach H."/>
            <person name="Hanada K."/>
            <person name="Heyl A."/>
            <person name="Hicks K.A."/>
            <person name="Hugh J."/>
            <person name="Lohr M."/>
            <person name="Mayer K."/>
            <person name="Melkozernov A."/>
            <person name="Murata T."/>
            <person name="Nelson D."/>
            <person name="Pils B."/>
            <person name="Prigge M."/>
            <person name="Reiss B."/>
            <person name="Renner T."/>
            <person name="Rombauts S."/>
            <person name="Rushton P."/>
            <person name="Sanderfoot A."/>
            <person name="Schween G."/>
            <person name="Shiu S.-H."/>
            <person name="Stueber K."/>
            <person name="Theodoulou F.L."/>
            <person name="Tu H."/>
            <person name="Van de Peer Y."/>
            <person name="Verrier P.J."/>
            <person name="Waters E."/>
            <person name="Wood A."/>
            <person name="Yang L."/>
            <person name="Cove D."/>
            <person name="Cuming A."/>
            <person name="Hasebe M."/>
            <person name="Lucas S."/>
            <person name="Mishler D.B."/>
            <person name="Reski R."/>
            <person name="Grigoriev I."/>
            <person name="Quatrano R.S."/>
            <person name="Boore J.L."/>
        </authorList>
    </citation>
    <scope>NUCLEOTIDE SEQUENCE [LARGE SCALE GENOMIC DNA]</scope>
    <source>
        <strain evidence="16 17">cv. Gransden 2004</strain>
    </source>
</reference>
<dbReference type="GO" id="GO:0005254">
    <property type="term" value="F:chloride channel activity"/>
    <property type="evidence" value="ECO:0007669"/>
    <property type="project" value="UniProtKB-UniRule"/>
</dbReference>
<dbReference type="PANTHER" id="PTHR11689:SF161">
    <property type="entry name" value="CHLORIDE CHANNEL PROTEIN"/>
    <property type="match status" value="1"/>
</dbReference>
<feature type="transmembrane region" description="Helical" evidence="12">
    <location>
        <begin position="110"/>
        <end position="129"/>
    </location>
</feature>
<dbReference type="Gene3D" id="1.10.3080.10">
    <property type="entry name" value="Clc chloride channel"/>
    <property type="match status" value="2"/>
</dbReference>
<feature type="domain" description="CBS" evidence="14">
    <location>
        <begin position="615"/>
        <end position="683"/>
    </location>
</feature>
<keyword evidence="10 12" id="KW-0868">Chloride</keyword>
<dbReference type="FunFam" id="3.10.580.10:FF:000144">
    <property type="entry name" value="Chloride channel protein"/>
    <property type="match status" value="1"/>
</dbReference>
<keyword evidence="8 11" id="KW-0129">CBS domain</keyword>
<dbReference type="InterPro" id="IPR051280">
    <property type="entry name" value="Cl-channel/antiporter"/>
</dbReference>
<feature type="transmembrane region" description="Helical" evidence="12">
    <location>
        <begin position="135"/>
        <end position="155"/>
    </location>
</feature>
<dbReference type="SMART" id="SM00116">
    <property type="entry name" value="CBS"/>
    <property type="match status" value="2"/>
</dbReference>
<dbReference type="PANTHER" id="PTHR11689">
    <property type="entry name" value="CHLORIDE CHANNEL PROTEIN CLC FAMILY MEMBER"/>
    <property type="match status" value="1"/>
</dbReference>
<dbReference type="GO" id="GO:0022857">
    <property type="term" value="F:transmembrane transporter activity"/>
    <property type="evidence" value="ECO:0000318"/>
    <property type="project" value="GO_Central"/>
</dbReference>
<dbReference type="SMR" id="A0A2K1JS88"/>
<dbReference type="InterPro" id="IPR000644">
    <property type="entry name" value="CBS_dom"/>
</dbReference>
<dbReference type="Pfam" id="PF00654">
    <property type="entry name" value="Voltage_CLC"/>
    <property type="match status" value="1"/>
</dbReference>
<feature type="transmembrane region" description="Helical" evidence="12">
    <location>
        <begin position="326"/>
        <end position="343"/>
    </location>
</feature>
<comment type="caution">
    <text evidence="12">Lacks conserved residue(s) required for the propagation of feature annotation.</text>
</comment>
<dbReference type="PROSITE" id="PS51371">
    <property type="entry name" value="CBS"/>
    <property type="match status" value="2"/>
</dbReference>
<keyword evidence="6 12" id="KW-1133">Transmembrane helix</keyword>
<feature type="transmembrane region" description="Helical" evidence="12">
    <location>
        <begin position="364"/>
        <end position="385"/>
    </location>
</feature>
<keyword evidence="3 12" id="KW-0813">Transport</keyword>
<name>A0A2K1JS88_PHYPA</name>
<keyword evidence="17" id="KW-1185">Reference proteome</keyword>
<feature type="compositionally biased region" description="Basic and acidic residues" evidence="13">
    <location>
        <begin position="843"/>
        <end position="853"/>
    </location>
</feature>
<feature type="domain" description="CBS" evidence="14">
    <location>
        <begin position="786"/>
        <end position="844"/>
    </location>
</feature>
<dbReference type="InterPro" id="IPR014743">
    <property type="entry name" value="Cl-channel_core"/>
</dbReference>
<feature type="region of interest" description="Disordered" evidence="13">
    <location>
        <begin position="843"/>
        <end position="870"/>
    </location>
</feature>
<feature type="transmembrane region" description="Helical" evidence="12">
    <location>
        <begin position="549"/>
        <end position="571"/>
    </location>
</feature>
<evidence type="ECO:0000259" key="14">
    <source>
        <dbReference type="PROSITE" id="PS51371"/>
    </source>
</evidence>
<evidence type="ECO:0000313" key="15">
    <source>
        <dbReference type="EMBL" id="PNR44399.1"/>
    </source>
</evidence>
<keyword evidence="9 12" id="KW-0472">Membrane</keyword>
<evidence type="ECO:0000256" key="8">
    <source>
        <dbReference type="ARBA" id="ARBA00023122"/>
    </source>
</evidence>
<dbReference type="Proteomes" id="UP000006727">
    <property type="component" value="Chromosome 12"/>
</dbReference>
<evidence type="ECO:0000256" key="13">
    <source>
        <dbReference type="SAM" id="MobiDB-lite"/>
    </source>
</evidence>
<evidence type="ECO:0000256" key="10">
    <source>
        <dbReference type="ARBA" id="ARBA00023214"/>
    </source>
</evidence>
<dbReference type="AlphaFoldDB" id="A0A2K1JS88"/>
<dbReference type="EnsemblPlants" id="Pp3c12_26150V3.1">
    <property type="protein sequence ID" value="Pp3c12_26150V3.1"/>
    <property type="gene ID" value="Pp3c12_26150"/>
</dbReference>
<protein>
    <recommendedName>
        <fullName evidence="12">Chloride channel protein</fullName>
    </recommendedName>
</protein>
<dbReference type="InterPro" id="IPR046342">
    <property type="entry name" value="CBS_dom_sf"/>
</dbReference>
<keyword evidence="7 12" id="KW-0406">Ion transport</keyword>
<evidence type="ECO:0000256" key="6">
    <source>
        <dbReference type="ARBA" id="ARBA00022989"/>
    </source>
</evidence>
<dbReference type="SUPFAM" id="SSF54631">
    <property type="entry name" value="CBS-domain pair"/>
    <property type="match status" value="1"/>
</dbReference>
<keyword evidence="5" id="KW-0677">Repeat</keyword>
<evidence type="ECO:0000313" key="16">
    <source>
        <dbReference type="EnsemblPlants" id="Pp3c12_26150V3.1"/>
    </source>
</evidence>
<accession>A0A2K1JS88</accession>
<organism evidence="15">
    <name type="scientific">Physcomitrium patens</name>
    <name type="common">Spreading-leaved earth moss</name>
    <name type="synonym">Physcomitrella patens</name>
    <dbReference type="NCBI Taxonomy" id="3218"/>
    <lineage>
        <taxon>Eukaryota</taxon>
        <taxon>Viridiplantae</taxon>
        <taxon>Streptophyta</taxon>
        <taxon>Embryophyta</taxon>
        <taxon>Bryophyta</taxon>
        <taxon>Bryophytina</taxon>
        <taxon>Bryopsida</taxon>
        <taxon>Funariidae</taxon>
        <taxon>Funariales</taxon>
        <taxon>Funariaceae</taxon>
        <taxon>Physcomitrium</taxon>
    </lineage>
</organism>
<evidence type="ECO:0000256" key="5">
    <source>
        <dbReference type="ARBA" id="ARBA00022737"/>
    </source>
</evidence>
<evidence type="ECO:0000256" key="11">
    <source>
        <dbReference type="PROSITE-ProRule" id="PRU00703"/>
    </source>
</evidence>